<sequence>MSHIGLLSQSPSFKNRLTFLVNQQPDLTVDAHLTTPYETALSDLDLLLMIPDQLTDYDWVADIHRDCPALKVVVLGQHLEKYQVEQVLDAGANAYLLQDAPNHEIIFAIKQALDDQRYVDARLNPCPTRLNLISHSYTCLSKREVEVFPYMVLGYSNKEIAADLFISPKTVEAHKSNVMRKLHMHSRPELVRYALLNNLITA</sequence>
<dbReference type="InterPro" id="IPR016032">
    <property type="entry name" value="Sig_transdc_resp-reg_C-effctor"/>
</dbReference>
<dbReference type="PROSITE" id="PS00622">
    <property type="entry name" value="HTH_LUXR_1"/>
    <property type="match status" value="1"/>
</dbReference>
<evidence type="ECO:0000256" key="2">
    <source>
        <dbReference type="ARBA" id="ARBA00023125"/>
    </source>
</evidence>
<dbReference type="InterPro" id="IPR000792">
    <property type="entry name" value="Tscrpt_reg_LuxR_C"/>
</dbReference>
<dbReference type="PANTHER" id="PTHR44688">
    <property type="entry name" value="DNA-BINDING TRANSCRIPTIONAL ACTIVATOR DEVR_DOSR"/>
    <property type="match status" value="1"/>
</dbReference>
<keyword evidence="2" id="KW-0238">DNA-binding</keyword>
<dbReference type="PANTHER" id="PTHR44688:SF16">
    <property type="entry name" value="DNA-BINDING TRANSCRIPTIONAL ACTIVATOR DEVR_DOSR"/>
    <property type="match status" value="1"/>
</dbReference>
<evidence type="ECO:0000256" key="1">
    <source>
        <dbReference type="ARBA" id="ARBA00023015"/>
    </source>
</evidence>
<dbReference type="Pfam" id="PF00196">
    <property type="entry name" value="GerE"/>
    <property type="match status" value="1"/>
</dbReference>
<accession>A0AAC8UVX7</accession>
<dbReference type="SUPFAM" id="SSF52172">
    <property type="entry name" value="CheY-like"/>
    <property type="match status" value="1"/>
</dbReference>
<dbReference type="GO" id="GO:0003677">
    <property type="term" value="F:DNA binding"/>
    <property type="evidence" value="ECO:0007669"/>
    <property type="project" value="UniProtKB-KW"/>
</dbReference>
<evidence type="ECO:0000313" key="6">
    <source>
        <dbReference type="Proteomes" id="UP000036000"/>
    </source>
</evidence>
<evidence type="ECO:0000313" key="5">
    <source>
        <dbReference type="EMBL" id="AKP64868.1"/>
    </source>
</evidence>
<dbReference type="SMART" id="SM00421">
    <property type="entry name" value="HTH_LUXR"/>
    <property type="match status" value="1"/>
</dbReference>
<dbReference type="PROSITE" id="PS50043">
    <property type="entry name" value="HTH_LUXR_2"/>
    <property type="match status" value="1"/>
</dbReference>
<dbReference type="KEGG" id="lko:ABN16_07560"/>
<name>A0AAC8UVX7_9LACO</name>
<dbReference type="Proteomes" id="UP000036000">
    <property type="component" value="Chromosome"/>
</dbReference>
<proteinExistence type="predicted"/>
<dbReference type="InterPro" id="IPR036388">
    <property type="entry name" value="WH-like_DNA-bd_sf"/>
</dbReference>
<keyword evidence="3" id="KW-0804">Transcription</keyword>
<dbReference type="Gene3D" id="1.10.10.10">
    <property type="entry name" value="Winged helix-like DNA-binding domain superfamily/Winged helix DNA-binding domain"/>
    <property type="match status" value="1"/>
</dbReference>
<evidence type="ECO:0000259" key="4">
    <source>
        <dbReference type="PROSITE" id="PS50043"/>
    </source>
</evidence>
<keyword evidence="1" id="KW-0805">Transcription regulation</keyword>
<dbReference type="InterPro" id="IPR011006">
    <property type="entry name" value="CheY-like_superfamily"/>
</dbReference>
<dbReference type="GO" id="GO:0006355">
    <property type="term" value="P:regulation of DNA-templated transcription"/>
    <property type="evidence" value="ECO:0007669"/>
    <property type="project" value="InterPro"/>
</dbReference>
<dbReference type="PRINTS" id="PR00038">
    <property type="entry name" value="HTHLUXR"/>
</dbReference>
<feature type="domain" description="HTH luxR-type" evidence="4">
    <location>
        <begin position="133"/>
        <end position="198"/>
    </location>
</feature>
<reference evidence="5 6" key="1">
    <citation type="submission" date="2015-07" db="EMBL/GenBank/DDBJ databases">
        <title>Lactobacillus korensis/26-25/ whole genome sequencing.</title>
        <authorList>
            <person name="Kim M.K."/>
            <person name="Im W.-T."/>
            <person name="Srinivasan S."/>
            <person name="Lee J.-J."/>
        </authorList>
    </citation>
    <scope>NUCLEOTIDE SEQUENCE [LARGE SCALE GENOMIC DNA]</scope>
    <source>
        <strain evidence="5 6">26-25</strain>
    </source>
</reference>
<dbReference type="CDD" id="cd06170">
    <property type="entry name" value="LuxR_C_like"/>
    <property type="match status" value="1"/>
</dbReference>
<dbReference type="AlphaFoldDB" id="A0AAC8UVX7"/>
<dbReference type="RefSeq" id="WP_048734527.1">
    <property type="nucleotide sequence ID" value="NZ_CP012033.1"/>
</dbReference>
<dbReference type="EMBL" id="CP012033">
    <property type="protein sequence ID" value="AKP64868.1"/>
    <property type="molecule type" value="Genomic_DNA"/>
</dbReference>
<dbReference type="SUPFAM" id="SSF46894">
    <property type="entry name" value="C-terminal effector domain of the bipartite response regulators"/>
    <property type="match status" value="1"/>
</dbReference>
<organism evidence="5 6">
    <name type="scientific">Levilactobacillus koreensis</name>
    <dbReference type="NCBI Taxonomy" id="637971"/>
    <lineage>
        <taxon>Bacteria</taxon>
        <taxon>Bacillati</taxon>
        <taxon>Bacillota</taxon>
        <taxon>Bacilli</taxon>
        <taxon>Lactobacillales</taxon>
        <taxon>Lactobacillaceae</taxon>
        <taxon>Levilactobacillus</taxon>
    </lineage>
</organism>
<evidence type="ECO:0000256" key="3">
    <source>
        <dbReference type="ARBA" id="ARBA00023163"/>
    </source>
</evidence>
<keyword evidence="6" id="KW-1185">Reference proteome</keyword>
<dbReference type="Gene3D" id="3.40.50.2300">
    <property type="match status" value="1"/>
</dbReference>
<protein>
    <recommendedName>
        <fullName evidence="4">HTH luxR-type domain-containing protein</fullName>
    </recommendedName>
</protein>
<gene>
    <name evidence="5" type="ORF">ABN16_07560</name>
</gene>